<protein>
    <recommendedName>
        <fullName evidence="4">GH25 family lysozyme M1 (1,4-beta-N-acetylmuramidase)</fullName>
    </recommendedName>
</protein>
<evidence type="ECO:0000256" key="1">
    <source>
        <dbReference type="SAM" id="SignalP"/>
    </source>
</evidence>
<organism evidence="2 3">
    <name type="scientific">Pseudonocardia acidicola</name>
    <dbReference type="NCBI Taxonomy" id="2724939"/>
    <lineage>
        <taxon>Bacteria</taxon>
        <taxon>Bacillati</taxon>
        <taxon>Actinomycetota</taxon>
        <taxon>Actinomycetes</taxon>
        <taxon>Pseudonocardiales</taxon>
        <taxon>Pseudonocardiaceae</taxon>
        <taxon>Pseudonocardia</taxon>
    </lineage>
</organism>
<dbReference type="SUPFAM" id="SSF51445">
    <property type="entry name" value="(Trans)glycosidases"/>
    <property type="match status" value="1"/>
</dbReference>
<dbReference type="EMBL" id="JAAXLA010000048">
    <property type="protein sequence ID" value="NMI00098.1"/>
    <property type="molecule type" value="Genomic_DNA"/>
</dbReference>
<sequence length="289" mass="30135">MRPAWRSRTRQDGSRLIRSTRPAVVALLTALLTAATTSAAWAASPAPAKALGYDVSYPQCGKPLPTGGSFGIVGVTGGLAFSKNPCLATQYRWATRMPNSAAVYVNTGNPAPASNHYWPASGSHDPALCKDNRSTTDPGCAYDYGWHAAADAVATATSVAPATLRLTWWLDVETAPNWHGDGPSNAADLQGALDYLRGHGVPTVGLYSTGYRWQAITGGYTASSAGRYKAAWAPEFAPQQPMESVPLWIATGGDAAAASAACPTTFTGAPAWLAQYRDGGGRDANLVCG</sequence>
<evidence type="ECO:0000313" key="2">
    <source>
        <dbReference type="EMBL" id="NMI00098.1"/>
    </source>
</evidence>
<comment type="caution">
    <text evidence="2">The sequence shown here is derived from an EMBL/GenBank/DDBJ whole genome shotgun (WGS) entry which is preliminary data.</text>
</comment>
<gene>
    <name evidence="2" type="ORF">HF526_22695</name>
</gene>
<name>A0ABX1SGV7_9PSEU</name>
<accession>A0ABX1SGV7</accession>
<evidence type="ECO:0008006" key="4">
    <source>
        <dbReference type="Google" id="ProtNLM"/>
    </source>
</evidence>
<proteinExistence type="predicted"/>
<dbReference type="InterPro" id="IPR017853">
    <property type="entry name" value="GH"/>
</dbReference>
<reference evidence="2 3" key="1">
    <citation type="submission" date="2020-04" db="EMBL/GenBank/DDBJ databases">
        <authorList>
            <person name="Klaysubun C."/>
            <person name="Duangmal K."/>
            <person name="Lipun K."/>
        </authorList>
    </citation>
    <scope>NUCLEOTIDE SEQUENCE [LARGE SCALE GENOMIC DNA]</scope>
    <source>
        <strain evidence="2 3">K10HN5</strain>
    </source>
</reference>
<keyword evidence="1" id="KW-0732">Signal</keyword>
<dbReference type="Proteomes" id="UP000820669">
    <property type="component" value="Unassembled WGS sequence"/>
</dbReference>
<evidence type="ECO:0000313" key="3">
    <source>
        <dbReference type="Proteomes" id="UP000820669"/>
    </source>
</evidence>
<feature type="chain" id="PRO_5046364556" description="GH25 family lysozyme M1 (1,4-beta-N-acetylmuramidase)" evidence="1">
    <location>
        <begin position="43"/>
        <end position="289"/>
    </location>
</feature>
<dbReference type="Gene3D" id="3.20.20.80">
    <property type="entry name" value="Glycosidases"/>
    <property type="match status" value="1"/>
</dbReference>
<keyword evidence="3" id="KW-1185">Reference proteome</keyword>
<dbReference type="RefSeq" id="WP_169383575.1">
    <property type="nucleotide sequence ID" value="NZ_JAAXLA010000048.1"/>
</dbReference>
<feature type="signal peptide" evidence="1">
    <location>
        <begin position="1"/>
        <end position="42"/>
    </location>
</feature>